<accession>A0ABR3P484</accession>
<evidence type="ECO:0000313" key="3">
    <source>
        <dbReference type="Proteomes" id="UP001562354"/>
    </source>
</evidence>
<sequence length="179" mass="18720">MSSANITTGVMPQVDSFGSMAALASCFIWAALEVAISVGLIAGYAHVLCFACSLVLRNEQSLEHSNDPDLPKKEQTASLMLTGFLTGLHLVIIFVALPLAGHDSDSFIMKVVLSCAVLAASTTAAVIGGIMLYLIVPAFYHGARSITRRVTGGSKNGSDIESAAATADAEVKQAFLEKE</sequence>
<dbReference type="EMBL" id="JBFMKM010000014">
    <property type="protein sequence ID" value="KAL1297598.1"/>
    <property type="molecule type" value="Genomic_DNA"/>
</dbReference>
<evidence type="ECO:0000256" key="1">
    <source>
        <dbReference type="SAM" id="Phobius"/>
    </source>
</evidence>
<keyword evidence="3" id="KW-1185">Reference proteome</keyword>
<keyword evidence="1" id="KW-0812">Transmembrane</keyword>
<comment type="caution">
    <text evidence="2">The sequence shown here is derived from an EMBL/GenBank/DDBJ whole genome shotgun (WGS) entry which is preliminary data.</text>
</comment>
<dbReference type="GeneID" id="95979859"/>
<dbReference type="RefSeq" id="XP_069197280.1">
    <property type="nucleotide sequence ID" value="XM_069346070.1"/>
</dbReference>
<name>A0ABR3P484_9PEZI</name>
<keyword evidence="1" id="KW-0472">Membrane</keyword>
<feature type="transmembrane region" description="Helical" evidence="1">
    <location>
        <begin position="77"/>
        <end position="101"/>
    </location>
</feature>
<evidence type="ECO:0000313" key="2">
    <source>
        <dbReference type="EMBL" id="KAL1297598.1"/>
    </source>
</evidence>
<reference evidence="2 3" key="1">
    <citation type="submission" date="2024-07" db="EMBL/GenBank/DDBJ databases">
        <title>Draft sequence of the Neodothiora populina.</title>
        <authorList>
            <person name="Drown D.D."/>
            <person name="Schuette U.S."/>
            <person name="Buechlein A.B."/>
            <person name="Rusch D.R."/>
            <person name="Winton L.W."/>
            <person name="Adams G.A."/>
        </authorList>
    </citation>
    <scope>NUCLEOTIDE SEQUENCE [LARGE SCALE GENOMIC DNA]</scope>
    <source>
        <strain evidence="2 3">CPC 39397</strain>
    </source>
</reference>
<dbReference type="Proteomes" id="UP001562354">
    <property type="component" value="Unassembled WGS sequence"/>
</dbReference>
<organism evidence="2 3">
    <name type="scientific">Neodothiora populina</name>
    <dbReference type="NCBI Taxonomy" id="2781224"/>
    <lineage>
        <taxon>Eukaryota</taxon>
        <taxon>Fungi</taxon>
        <taxon>Dikarya</taxon>
        <taxon>Ascomycota</taxon>
        <taxon>Pezizomycotina</taxon>
        <taxon>Dothideomycetes</taxon>
        <taxon>Dothideomycetidae</taxon>
        <taxon>Dothideales</taxon>
        <taxon>Dothioraceae</taxon>
        <taxon>Neodothiora</taxon>
    </lineage>
</organism>
<protein>
    <submittedName>
        <fullName evidence="2">Uncharacterized protein</fullName>
    </submittedName>
</protein>
<proteinExistence type="predicted"/>
<keyword evidence="1" id="KW-1133">Transmembrane helix</keyword>
<feature type="transmembrane region" description="Helical" evidence="1">
    <location>
        <begin position="27"/>
        <end position="56"/>
    </location>
</feature>
<feature type="transmembrane region" description="Helical" evidence="1">
    <location>
        <begin position="107"/>
        <end position="140"/>
    </location>
</feature>
<gene>
    <name evidence="2" type="ORF">AAFC00_006160</name>
</gene>